<dbReference type="Proteomes" id="UP000199337">
    <property type="component" value="Unassembled WGS sequence"/>
</dbReference>
<keyword evidence="4" id="KW-1185">Reference proteome</keyword>
<dbReference type="STRING" id="341036.SAMN05660649_02032"/>
<evidence type="ECO:0000313" key="3">
    <source>
        <dbReference type="EMBL" id="SFG56882.1"/>
    </source>
</evidence>
<dbReference type="Pfam" id="PF14478">
    <property type="entry name" value="DUF4430"/>
    <property type="match status" value="1"/>
</dbReference>
<evidence type="ECO:0000256" key="1">
    <source>
        <dbReference type="SAM" id="SignalP"/>
    </source>
</evidence>
<dbReference type="AlphaFoldDB" id="A0A1I2SVS9"/>
<evidence type="ECO:0000259" key="2">
    <source>
        <dbReference type="Pfam" id="PF14478"/>
    </source>
</evidence>
<dbReference type="RefSeq" id="WP_092471244.1">
    <property type="nucleotide sequence ID" value="NZ_FOOX01000006.1"/>
</dbReference>
<dbReference type="InterPro" id="IPR027954">
    <property type="entry name" value="Transcobalamin-like_C"/>
</dbReference>
<protein>
    <recommendedName>
        <fullName evidence="2">Transcobalamin-like C-terminal domain-containing protein</fullName>
    </recommendedName>
</protein>
<keyword evidence="1" id="KW-0732">Signal</keyword>
<evidence type="ECO:0000313" key="4">
    <source>
        <dbReference type="Proteomes" id="UP000199337"/>
    </source>
</evidence>
<dbReference type="EMBL" id="FOOX01000006">
    <property type="protein sequence ID" value="SFG56882.1"/>
    <property type="molecule type" value="Genomic_DNA"/>
</dbReference>
<organism evidence="3 4">
    <name type="scientific">Desulfotruncus arcticus DSM 17038</name>
    <dbReference type="NCBI Taxonomy" id="1121424"/>
    <lineage>
        <taxon>Bacteria</taxon>
        <taxon>Bacillati</taxon>
        <taxon>Bacillota</taxon>
        <taxon>Clostridia</taxon>
        <taxon>Eubacteriales</taxon>
        <taxon>Desulfallaceae</taxon>
        <taxon>Desulfotruncus</taxon>
    </lineage>
</organism>
<accession>A0A1I2SVS9</accession>
<feature type="domain" description="Transcobalamin-like C-terminal" evidence="2">
    <location>
        <begin position="219"/>
        <end position="268"/>
    </location>
</feature>
<dbReference type="Gene3D" id="2.170.130.30">
    <property type="match status" value="1"/>
</dbReference>
<sequence length="270" mass="29642">MKKLLTLVIAFTLAFSLQAMPVFADDQDIVMLTLDDSKDFTVVGAADYKEGMKVVGLDSSYQKLTIQNQAGISWFTSDAAVAKFLDEDEEEQTSITGTDTVTVLLTGPGRATITATFNGMTIDSNVMVEETTQDPDAENIDVQVVGIDSESFTFNDLDVDLFSLKDDVFGSGFDDADVLKEDATALHALLYALELKYDPDEGEPWDWDWVAGNTNVVISSEGSYVEKIEDDVNDGTTGWQYTVNNQDPGYAGSIYELNDGDSVVWEYTAW</sequence>
<feature type="signal peptide" evidence="1">
    <location>
        <begin position="1"/>
        <end position="24"/>
    </location>
</feature>
<dbReference type="OrthoDB" id="1947068at2"/>
<proteinExistence type="predicted"/>
<feature type="chain" id="PRO_5011738963" description="Transcobalamin-like C-terminal domain-containing protein" evidence="1">
    <location>
        <begin position="25"/>
        <end position="270"/>
    </location>
</feature>
<reference evidence="4" key="1">
    <citation type="submission" date="2016-10" db="EMBL/GenBank/DDBJ databases">
        <authorList>
            <person name="Varghese N."/>
            <person name="Submissions S."/>
        </authorList>
    </citation>
    <scope>NUCLEOTIDE SEQUENCE [LARGE SCALE GENOMIC DNA]</scope>
    <source>
        <strain evidence="4">DSM 17038</strain>
    </source>
</reference>
<name>A0A1I2SVS9_9FIRM</name>
<gene>
    <name evidence="3" type="ORF">SAMN05660649_02032</name>
</gene>
<dbReference type="Gene3D" id="2.60.40.1080">
    <property type="match status" value="1"/>
</dbReference>